<dbReference type="InterPro" id="IPR040314">
    <property type="entry name" value="DOP1"/>
</dbReference>
<dbReference type="Pfam" id="PF24601">
    <property type="entry name" value="TPR_DOP1"/>
    <property type="match status" value="1"/>
</dbReference>
<evidence type="ECO:0000313" key="4">
    <source>
        <dbReference type="Proteomes" id="UP000001593"/>
    </source>
</evidence>
<feature type="non-terminal residue" evidence="3">
    <location>
        <position position="1"/>
    </location>
</feature>
<proteinExistence type="predicted"/>
<evidence type="ECO:0000313" key="3">
    <source>
        <dbReference type="EMBL" id="EDO38329.1"/>
    </source>
</evidence>
<dbReference type="GO" id="GO:0005829">
    <property type="term" value="C:cytosol"/>
    <property type="evidence" value="ECO:0007669"/>
    <property type="project" value="GOC"/>
</dbReference>
<dbReference type="AlphaFoldDB" id="A7SDA1"/>
<dbReference type="InterPro" id="IPR056457">
    <property type="entry name" value="DOP1_C"/>
</dbReference>
<evidence type="ECO:0000259" key="1">
    <source>
        <dbReference type="Pfam" id="PF24598"/>
    </source>
</evidence>
<dbReference type="eggNOG" id="KOG3613">
    <property type="taxonomic scope" value="Eukaryota"/>
</dbReference>
<dbReference type="PANTHER" id="PTHR14042:SF24">
    <property type="entry name" value="PROTEIN DOPEY-1 HOMOLOG"/>
    <property type="match status" value="1"/>
</dbReference>
<feature type="non-terminal residue" evidence="3">
    <location>
        <position position="1051"/>
    </location>
</feature>
<dbReference type="HOGENOM" id="CLU_003733_0_0_1"/>
<reference evidence="3 4" key="1">
    <citation type="journal article" date="2007" name="Science">
        <title>Sea anemone genome reveals ancestral eumetazoan gene repertoire and genomic organization.</title>
        <authorList>
            <person name="Putnam N.H."/>
            <person name="Srivastava M."/>
            <person name="Hellsten U."/>
            <person name="Dirks B."/>
            <person name="Chapman J."/>
            <person name="Salamov A."/>
            <person name="Terry A."/>
            <person name="Shapiro H."/>
            <person name="Lindquist E."/>
            <person name="Kapitonov V.V."/>
            <person name="Jurka J."/>
            <person name="Genikhovich G."/>
            <person name="Grigoriev I.V."/>
            <person name="Lucas S.M."/>
            <person name="Steele R.E."/>
            <person name="Finnerty J.R."/>
            <person name="Technau U."/>
            <person name="Martindale M.Q."/>
            <person name="Rokhsar D.S."/>
        </authorList>
    </citation>
    <scope>NUCLEOTIDE SEQUENCE [LARGE SCALE GENOMIC DNA]</scope>
    <source>
        <strain evidence="4">CH2 X CH6</strain>
    </source>
</reference>
<dbReference type="STRING" id="45351.A7SDA1"/>
<dbReference type="InParanoid" id="A7SDA1"/>
<accession>A7SDA1</accession>
<protein>
    <submittedName>
        <fullName evidence="3">Uncharacterized protein</fullName>
    </submittedName>
</protein>
<keyword evidence="4" id="KW-1185">Reference proteome</keyword>
<gene>
    <name evidence="3" type="ORF">NEMVEDRAFT_v1g10247</name>
</gene>
<feature type="domain" description="DOP1-like C-terminal" evidence="1">
    <location>
        <begin position="587"/>
        <end position="1050"/>
    </location>
</feature>
<dbReference type="GO" id="GO:0006895">
    <property type="term" value="P:Golgi to endosome transport"/>
    <property type="evidence" value="ECO:0007669"/>
    <property type="project" value="InterPro"/>
</dbReference>
<dbReference type="InterPro" id="IPR056459">
    <property type="entry name" value="TPR_DOP1"/>
</dbReference>
<name>A7SDA1_NEMVE</name>
<sequence>PPSDHAPKPQVHPLDQHKLVYVLRYDWKLTLYAFNTILSVLRSAPHQFVCAASAHSVSSSNTPHQVKMKELLARHRKCLLGKGFYGPLYDSPTASAPGMYLEILISVCLYFIRSEYGVGLDRDAADVDGNAQVQMTSAEVLTSIVWQLVEVVRETGAGFGPFISDLFTRCKVQKALLHCLVSTLYERTGINVPTAGADNGPHLKRIDGGKTASQLRGLQVKLLKLLQAIFVLESNIELSESITNDSITNVPASPAKLESESTIHQSAQRYIPGRTLARQSMLLSAVLHGLKYDDYDLHHEWLQFVITCLPHMKGSLSTWVVRVTEQVGRMLEFQTTAYQPLWKHGKTGKDQIQSMPSLPPDYIASLLEHIGTICHFCLLDGAPSSPASVDGPKPLLGAREGLLSILPSLLSAVFTVWNAWSPQTFETTGQRLPSESYLYLIGTPKMVRHHVMQLLTPVAMHHTIVFLASLADVWHQRRRGDSQVQTANKTSKVVVPQISEEQVVVVDIVYGLKALSFDNTIDNIKQIVRQVVTNKDKSTVTHTGLEVNILQFFYYYMQRATQSQLTNSRGSLISLMKEGLQLNQPPALFLMLVILQSYVQRLPLQEDKKARKELQDITQRLIEACNTVAGSSLEKAAWLSRSLAVIPQIESSPDQSSAVESEFSELSESEPSVQPLVAGASSGSHYSTQALTVLSEVLASLLDMVFGSEEKDRVTTILTSVMYNVTPYMKNHGPRNVPNFRACCALVSALSGYQYMRRAWRKEVMEQVLDPVFFQMDITCIASWRTIIDNLMTQDRTSFKDLMAKVAGFGQSAAINIFANKEQEIEQRASLLKKLAFAIFCSETDQYQDCLPEIQERLAESLRLAQVPVLHEQVFLALRVLLLRMSPQHLTSLWPVMVSEVVHVLLQMESDLSSEGKSTSSQRLMTSEALFGNNVVHNVTYSQDKWLGLYLAACKLLDLALCLSSEALPHFQMYRWAFEGGDSNATMVTRSKAEKISVFKPHIARLWKLLRKRSRRTADDIDNLLRAPDRPLLTMYQIKSMDQLLPFFRCL</sequence>
<dbReference type="OMA" id="NLMANDN"/>
<organism evidence="3 4">
    <name type="scientific">Nematostella vectensis</name>
    <name type="common">Starlet sea anemone</name>
    <dbReference type="NCBI Taxonomy" id="45351"/>
    <lineage>
        <taxon>Eukaryota</taxon>
        <taxon>Metazoa</taxon>
        <taxon>Cnidaria</taxon>
        <taxon>Anthozoa</taxon>
        <taxon>Hexacorallia</taxon>
        <taxon>Actiniaria</taxon>
        <taxon>Edwardsiidae</taxon>
        <taxon>Nematostella</taxon>
    </lineage>
</organism>
<dbReference type="Proteomes" id="UP000001593">
    <property type="component" value="Unassembled WGS sequence"/>
</dbReference>
<dbReference type="EMBL" id="DS469628">
    <property type="protein sequence ID" value="EDO38329.1"/>
    <property type="molecule type" value="Genomic_DNA"/>
</dbReference>
<dbReference type="Pfam" id="PF24598">
    <property type="entry name" value="DOP1_C"/>
    <property type="match status" value="1"/>
</dbReference>
<evidence type="ECO:0000259" key="2">
    <source>
        <dbReference type="Pfam" id="PF24601"/>
    </source>
</evidence>
<dbReference type="PhylomeDB" id="A7SDA1"/>
<feature type="domain" description="DOP1-like TPR" evidence="2">
    <location>
        <begin position="12"/>
        <end position="380"/>
    </location>
</feature>
<dbReference type="PANTHER" id="PTHR14042">
    <property type="entry name" value="DOPEY-RELATED"/>
    <property type="match status" value="1"/>
</dbReference>